<reference evidence="2" key="1">
    <citation type="submission" date="2023-06" db="EMBL/GenBank/DDBJ databases">
        <authorList>
            <consortium name="Lawrence Berkeley National Laboratory"/>
            <person name="Ahrendt S."/>
            <person name="Sahu N."/>
            <person name="Indic B."/>
            <person name="Wong-Bajracharya J."/>
            <person name="Merenyi Z."/>
            <person name="Ke H.-M."/>
            <person name="Monk M."/>
            <person name="Kocsube S."/>
            <person name="Drula E."/>
            <person name="Lipzen A."/>
            <person name="Balint B."/>
            <person name="Henrissat B."/>
            <person name="Andreopoulos B."/>
            <person name="Martin F.M."/>
            <person name="Harder C.B."/>
            <person name="Rigling D."/>
            <person name="Ford K.L."/>
            <person name="Foster G.D."/>
            <person name="Pangilinan J."/>
            <person name="Papanicolaou A."/>
            <person name="Barry K."/>
            <person name="LaButti K."/>
            <person name="Viragh M."/>
            <person name="Koriabine M."/>
            <person name="Yan M."/>
            <person name="Riley R."/>
            <person name="Champramary S."/>
            <person name="Plett K.L."/>
            <person name="Tsai I.J."/>
            <person name="Slot J."/>
            <person name="Sipos G."/>
            <person name="Plett J."/>
            <person name="Nagy L.G."/>
            <person name="Grigoriev I.V."/>
        </authorList>
    </citation>
    <scope>NUCLEOTIDE SEQUENCE</scope>
    <source>
        <strain evidence="2">HWK02</strain>
    </source>
</reference>
<keyword evidence="1" id="KW-0812">Transmembrane</keyword>
<keyword evidence="1" id="KW-1133">Transmembrane helix</keyword>
<feature type="transmembrane region" description="Helical" evidence="1">
    <location>
        <begin position="217"/>
        <end position="237"/>
    </location>
</feature>
<dbReference type="Proteomes" id="UP001175228">
    <property type="component" value="Unassembled WGS sequence"/>
</dbReference>
<evidence type="ECO:0000313" key="2">
    <source>
        <dbReference type="EMBL" id="KAK0495249.1"/>
    </source>
</evidence>
<feature type="transmembrane region" description="Helical" evidence="1">
    <location>
        <begin position="93"/>
        <end position="113"/>
    </location>
</feature>
<evidence type="ECO:0000256" key="1">
    <source>
        <dbReference type="SAM" id="Phobius"/>
    </source>
</evidence>
<feature type="transmembrane region" description="Helical" evidence="1">
    <location>
        <begin position="165"/>
        <end position="187"/>
    </location>
</feature>
<organism evidence="2 3">
    <name type="scientific">Armillaria luteobubalina</name>
    <dbReference type="NCBI Taxonomy" id="153913"/>
    <lineage>
        <taxon>Eukaryota</taxon>
        <taxon>Fungi</taxon>
        <taxon>Dikarya</taxon>
        <taxon>Basidiomycota</taxon>
        <taxon>Agaricomycotina</taxon>
        <taxon>Agaricomycetes</taxon>
        <taxon>Agaricomycetidae</taxon>
        <taxon>Agaricales</taxon>
        <taxon>Marasmiineae</taxon>
        <taxon>Physalacriaceae</taxon>
        <taxon>Armillaria</taxon>
    </lineage>
</organism>
<dbReference type="AlphaFoldDB" id="A0AA39Q3S5"/>
<feature type="transmembrane region" description="Helical" evidence="1">
    <location>
        <begin position="43"/>
        <end position="64"/>
    </location>
</feature>
<feature type="transmembrane region" description="Helical" evidence="1">
    <location>
        <begin position="249"/>
        <end position="267"/>
    </location>
</feature>
<proteinExistence type="predicted"/>
<gene>
    <name evidence="2" type="ORF">EDD18DRAFT_267192</name>
</gene>
<dbReference type="EMBL" id="JAUEPU010000018">
    <property type="protein sequence ID" value="KAK0495249.1"/>
    <property type="molecule type" value="Genomic_DNA"/>
</dbReference>
<keyword evidence="3" id="KW-1185">Reference proteome</keyword>
<protein>
    <submittedName>
        <fullName evidence="2">Uncharacterized protein</fullName>
    </submittedName>
</protein>
<accession>A0AA39Q3S5</accession>
<comment type="caution">
    <text evidence="2">The sequence shown here is derived from an EMBL/GenBank/DDBJ whole genome shotgun (WGS) entry which is preliminary data.</text>
</comment>
<name>A0AA39Q3S5_9AGAR</name>
<keyword evidence="1" id="KW-0472">Membrane</keyword>
<evidence type="ECO:0000313" key="3">
    <source>
        <dbReference type="Proteomes" id="UP001175228"/>
    </source>
</evidence>
<feature type="transmembrane region" description="Helical" evidence="1">
    <location>
        <begin position="13"/>
        <end position="36"/>
    </location>
</feature>
<feature type="transmembrane region" description="Helical" evidence="1">
    <location>
        <begin position="125"/>
        <end position="145"/>
    </location>
</feature>
<sequence length="338" mass="38206">MAISMSDLCFISILLQMFLYGIYACLFLEASYLLIFRKKKSRVIIIMIVLNTIMWSVATTNVVMNMYKNTTRFLRQNGFENIAIFDEYATLEIYLQLVLEGINIIIGDSVVIWRAWHLWNQRRWILAVSSFLLLGTGVTVANLTYALSASPITLDNLFDDPKLSAWGIATMMLTTMTNLFATFLIAYRTWSHHQLLRSLTGQSGIVRLCKQNGIFPLLIESGVFYCCTWLATIIIFITTSNGINLMLDIISQLTAIYPTLIIILVSMRSTLDVAIQSFEQTRLQLSTGMRPPRPLLMHTSRSSIEVHTAVYMSNDNIGTFPDNSLNSGDTKLESTVVC</sequence>